<dbReference type="RefSeq" id="XP_075097865.1">
    <property type="nucleotide sequence ID" value="XM_075241764.1"/>
</dbReference>
<evidence type="ECO:0000313" key="2">
    <source>
        <dbReference type="RefSeq" id="XP_075097865.1"/>
    </source>
</evidence>
<sequence>MAGKEVTSLEHNHPLFLQAADAPGLVLISIKLRGPENYALWSRVMKLALMGKGKLGFVDGTCVKSSKVWSDFKEKFDRCSFTRIYHLWTKIASFKQGFDSVTTYYTKMSDLWSELDVLVPLPLYDCEESRPSLEHLRNQRLLQFLMGLNESYNNVRINILLKKPVVIVNVAYDIVTQEESQRKLGVVDTNRDPLTMLAGKE</sequence>
<accession>A0AC58TKW4</accession>
<proteinExistence type="predicted"/>
<reference evidence="1" key="1">
    <citation type="journal article" date="2014" name="Nat. Commun.">
        <title>The tobacco genome sequence and its comparison with those of tomato and potato.</title>
        <authorList>
            <person name="Sierro N."/>
            <person name="Battey J.N."/>
            <person name="Ouadi S."/>
            <person name="Bakaher N."/>
            <person name="Bovet L."/>
            <person name="Willig A."/>
            <person name="Goepfert S."/>
            <person name="Peitsch M.C."/>
            <person name="Ivanov N.V."/>
        </authorList>
    </citation>
    <scope>NUCLEOTIDE SEQUENCE [LARGE SCALE GENOMIC DNA]</scope>
</reference>
<organism evidence="1 2">
    <name type="scientific">Nicotiana tabacum</name>
    <name type="common">Common tobacco</name>
    <dbReference type="NCBI Taxonomy" id="4097"/>
    <lineage>
        <taxon>Eukaryota</taxon>
        <taxon>Viridiplantae</taxon>
        <taxon>Streptophyta</taxon>
        <taxon>Embryophyta</taxon>
        <taxon>Tracheophyta</taxon>
        <taxon>Spermatophyta</taxon>
        <taxon>Magnoliopsida</taxon>
        <taxon>eudicotyledons</taxon>
        <taxon>Gunneridae</taxon>
        <taxon>Pentapetalae</taxon>
        <taxon>asterids</taxon>
        <taxon>lamiids</taxon>
        <taxon>Solanales</taxon>
        <taxon>Solanaceae</taxon>
        <taxon>Nicotianoideae</taxon>
        <taxon>Nicotianeae</taxon>
        <taxon>Nicotiana</taxon>
    </lineage>
</organism>
<keyword evidence="1" id="KW-1185">Reference proteome</keyword>
<dbReference type="Proteomes" id="UP000790787">
    <property type="component" value="Chromosome 21"/>
</dbReference>
<reference evidence="2" key="2">
    <citation type="submission" date="2025-08" db="UniProtKB">
        <authorList>
            <consortium name="RefSeq"/>
        </authorList>
    </citation>
    <scope>IDENTIFICATION</scope>
    <source>
        <tissue evidence="2">Leaf</tissue>
    </source>
</reference>
<protein>
    <submittedName>
        <fullName evidence="2">Uncharacterized protein LOC142175185</fullName>
    </submittedName>
</protein>
<evidence type="ECO:0000313" key="1">
    <source>
        <dbReference type="Proteomes" id="UP000790787"/>
    </source>
</evidence>
<name>A0AC58TKW4_TOBAC</name>
<gene>
    <name evidence="2" type="primary">LOC142175185</name>
</gene>